<accession>A0A401LBX8</accession>
<dbReference type="GeneID" id="86195404"/>
<dbReference type="RefSeq" id="WP_160117310.1">
    <property type="nucleotide sequence ID" value="NZ_DAVZTY010000035.1"/>
</dbReference>
<protein>
    <recommendedName>
        <fullName evidence="3">YtxH domain-containing protein</fullName>
    </recommendedName>
</protein>
<dbReference type="EMBL" id="BHVZ01000001">
    <property type="protein sequence ID" value="GCB29053.1"/>
    <property type="molecule type" value="Genomic_DNA"/>
</dbReference>
<comment type="caution">
    <text evidence="1">The sequence shown here is derived from an EMBL/GenBank/DDBJ whole genome shotgun (WGS) entry which is preliminary data.</text>
</comment>
<sequence>MNKFATGMLLGGAAAMAGMGYLMKDKRTYQRLARKGKKMVVKAEEAIDDIMDDMMP</sequence>
<dbReference type="Proteomes" id="UP000287361">
    <property type="component" value="Unassembled WGS sequence"/>
</dbReference>
<keyword evidence="2" id="KW-1185">Reference proteome</keyword>
<evidence type="ECO:0008006" key="3">
    <source>
        <dbReference type="Google" id="ProtNLM"/>
    </source>
</evidence>
<reference evidence="1 2" key="1">
    <citation type="submission" date="2018-10" db="EMBL/GenBank/DDBJ databases">
        <title>Draft Genome Sequence of Anaerotignum sp. KCTC 15736.</title>
        <authorList>
            <person name="Choi S.H."/>
            <person name="Kim J.S."/>
            <person name="Kang S.W."/>
            <person name="Lee J.S."/>
            <person name="Park S.H."/>
        </authorList>
    </citation>
    <scope>NUCLEOTIDE SEQUENCE [LARGE SCALE GENOMIC DNA]</scope>
    <source>
        <strain evidence="1 2">KCTC 15736</strain>
    </source>
</reference>
<proteinExistence type="predicted"/>
<dbReference type="AlphaFoldDB" id="A0A401LBX8"/>
<gene>
    <name evidence="1" type="ORF">KGMB03357_07140</name>
</gene>
<evidence type="ECO:0000313" key="1">
    <source>
        <dbReference type="EMBL" id="GCB29053.1"/>
    </source>
</evidence>
<organism evidence="1 2">
    <name type="scientific">Anaerotignum faecicola</name>
    <dbReference type="NCBI Taxonomy" id="2358141"/>
    <lineage>
        <taxon>Bacteria</taxon>
        <taxon>Bacillati</taxon>
        <taxon>Bacillota</taxon>
        <taxon>Clostridia</taxon>
        <taxon>Lachnospirales</taxon>
        <taxon>Anaerotignaceae</taxon>
        <taxon>Anaerotignum</taxon>
    </lineage>
</organism>
<evidence type="ECO:0000313" key="2">
    <source>
        <dbReference type="Proteomes" id="UP000287361"/>
    </source>
</evidence>
<name>A0A401LBX8_9FIRM</name>